<protein>
    <recommendedName>
        <fullName evidence="10">Mitochondrial distribution and morphology protein 12</fullName>
    </recommendedName>
    <alternativeName>
        <fullName evidence="10">Mitochondrial inheritance component MDM12</fullName>
    </alternativeName>
</protein>
<dbReference type="InterPro" id="IPR027417">
    <property type="entry name" value="P-loop_NTPase"/>
</dbReference>
<dbReference type="GO" id="GO:0005789">
    <property type="term" value="C:endoplasmic reticulum membrane"/>
    <property type="evidence" value="ECO:0007669"/>
    <property type="project" value="UniProtKB-SubCell"/>
</dbReference>
<proteinExistence type="inferred from homology"/>
<evidence type="ECO:0000256" key="7">
    <source>
        <dbReference type="ARBA" id="ARBA00023121"/>
    </source>
</evidence>
<dbReference type="AlphaFoldDB" id="A0AAD5VTK9"/>
<evidence type="ECO:0000313" key="15">
    <source>
        <dbReference type="Proteomes" id="UP001213000"/>
    </source>
</evidence>
<dbReference type="EMBL" id="JANIEX010000290">
    <property type="protein sequence ID" value="KAJ3569405.1"/>
    <property type="molecule type" value="Genomic_DNA"/>
</dbReference>
<feature type="compositionally biased region" description="Low complexity" evidence="11">
    <location>
        <begin position="316"/>
        <end position="327"/>
    </location>
</feature>
<dbReference type="InterPro" id="IPR007111">
    <property type="entry name" value="NACHT_NTPase"/>
</dbReference>
<dbReference type="GO" id="GO:0032865">
    <property type="term" value="C:ERMES complex"/>
    <property type="evidence" value="ECO:0007669"/>
    <property type="project" value="UniProtKB-UniRule"/>
</dbReference>
<feature type="region of interest" description="Disordered" evidence="11">
    <location>
        <begin position="103"/>
        <end position="147"/>
    </location>
</feature>
<evidence type="ECO:0000256" key="9">
    <source>
        <dbReference type="ARBA" id="ARBA00023136"/>
    </source>
</evidence>
<evidence type="ECO:0000256" key="6">
    <source>
        <dbReference type="ARBA" id="ARBA00023055"/>
    </source>
</evidence>
<keyword evidence="8 10" id="KW-0496">Mitochondrion</keyword>
<evidence type="ECO:0000313" key="14">
    <source>
        <dbReference type="EMBL" id="KAJ3569405.1"/>
    </source>
</evidence>
<dbReference type="CDD" id="cd21672">
    <property type="entry name" value="SMP_Mdm12"/>
    <property type="match status" value="1"/>
</dbReference>
<dbReference type="Pfam" id="PF24883">
    <property type="entry name" value="NPHP3_N"/>
    <property type="match status" value="1"/>
</dbReference>
<dbReference type="GO" id="GO:0015914">
    <property type="term" value="P:phospholipid transport"/>
    <property type="evidence" value="ECO:0007669"/>
    <property type="project" value="TreeGrafter"/>
</dbReference>
<dbReference type="PANTHER" id="PTHR28204:SF1">
    <property type="entry name" value="MITOCHONDRIAL DISTRIBUTION AND MORPHOLOGY PROTEIN 12"/>
    <property type="match status" value="1"/>
</dbReference>
<evidence type="ECO:0000256" key="1">
    <source>
        <dbReference type="ARBA" id="ARBA00004370"/>
    </source>
</evidence>
<evidence type="ECO:0000256" key="8">
    <source>
        <dbReference type="ARBA" id="ARBA00023128"/>
    </source>
</evidence>
<dbReference type="HAMAP" id="MF_03104">
    <property type="entry name" value="Mdm12"/>
    <property type="match status" value="1"/>
</dbReference>
<organism evidence="14 15">
    <name type="scientific">Leucocoprinus birnbaumii</name>
    <dbReference type="NCBI Taxonomy" id="56174"/>
    <lineage>
        <taxon>Eukaryota</taxon>
        <taxon>Fungi</taxon>
        <taxon>Dikarya</taxon>
        <taxon>Basidiomycota</taxon>
        <taxon>Agaricomycotina</taxon>
        <taxon>Agaricomycetes</taxon>
        <taxon>Agaricomycetidae</taxon>
        <taxon>Agaricales</taxon>
        <taxon>Agaricineae</taxon>
        <taxon>Agaricaceae</taxon>
        <taxon>Leucocoprinus</taxon>
    </lineage>
</organism>
<keyword evidence="4 10" id="KW-1000">Mitochondrion outer membrane</keyword>
<dbReference type="GO" id="GO:0045040">
    <property type="term" value="P:protein insertion into mitochondrial outer membrane"/>
    <property type="evidence" value="ECO:0007669"/>
    <property type="project" value="UniProtKB-UniRule"/>
</dbReference>
<keyword evidence="5 10" id="KW-0256">Endoplasmic reticulum</keyword>
<keyword evidence="7" id="KW-0446">Lipid-binding</keyword>
<evidence type="ECO:0000256" key="2">
    <source>
        <dbReference type="ARBA" id="ARBA00022448"/>
    </source>
</evidence>
<sequence>MSIDLDWLKLDASLANHVVDLLNRQLDNTERPSFIGPVEVTSLDFGSNAPDVELIDLRDIYRDFLEDDENEDHGPVKVTEGGMNGVGLDDEEGYEWVSRRAGVRRDSTASGSGGQHHLPPHVRNNDYRNSGEYFSSSSVPSMDPWTSGLSRPPSFGGAYGLHSFGAGNDIPLYRSPSPATPFVASPSPPDGHRQSLHVDGNPASNVGAIPSPVAGPLPASQNHAPQPHSALNEPPSNPHPNLQLHFHINWHSNLRISLQTSLRINYPSPMFMSLPIRLSITGLVFNGELAVAYEGERKRVHLCILDDMDPYGPAGSRRTSMHSSLSSNGPVAAGGGTGTMLKDQSNSSTPPELDDSIVMGAAGLGLGGLIGVGNTALSPSSPKVNSTTGTSASIPVIGHQPVTHTRSTKPGLPVGQRLLPSIYIESEIGQTDKHVLKNVTRVERFIQDVVRKTVEEELHLDDAARNTGLQNHSSTLPSARHPYSKGSVDSLPSPSGPPPYSPIKSCSPQSFFSGARDFVMYNPTFITQHLNPLKNLLLPHILPGAEFDSSERDPPPRCHPGTRLSTIDLLCNWQSRKQPGERLIWLHGPAGVGKSAIMQSFAEHLASSYQLGASLFLSRPNKLNDLAKIILTLTYQLANLIPAYGNYISGVIDQDPSILNKPMERQFWQLIAEPFSEGRPCGKGTWFILIDGLDECDDVQAQRELVKMITTYSQATPTPPLLFVISSRPEYHLKSTFQRIGIKSAWSPVEILANGTEACRDVEVFLRDAFERIRLDFPDVVPDDWPSARQFLIIARAASGLFAFALTVAKYVGEGSGYGDPVAQLDTIISSLALDGAGFHNENPMDALDSLYSHILSRVPGEMAIPLQLLLGFHMLKGNTTPLPLLLVANILEMRQNVVYHSLQRLHSVLEIPHSNEAHKKALRFFHKSFADYLVDHRRSRVFFLDMDKQSIQVALCYTRKLSAVLDADNDPKAISLSWSSTAETNLSKLVFCEVKRGWFEILPRIVMKHGIPENDIGLDTLIAEVGNLRYNAFDVTDALGLINFINWIASSPSSLWKQLIVNELPWDQFRIDWIDKQRASVYYRTRPDAWGYWSANPSSLHTSKFPSVRSNLQQYFERHILSNEAFLGDLHSIGSLPWSSQTKVLMIGFRHAKRCAVVLTSIEQQETQPVARYYFPLKS</sequence>
<evidence type="ECO:0000256" key="4">
    <source>
        <dbReference type="ARBA" id="ARBA00022787"/>
    </source>
</evidence>
<comment type="function">
    <text evidence="10">Component of the ERMES/MDM complex, which serves as a molecular tether to connect the endoplasmic reticulum (ER) and mitochondria. Components of this complex are involved in the control of mitochondrial shape and protein biogenesis, and function in nonvesicular lipid trafficking between the ER and mitochondria. MDM12 is required for the interaction of the ER-resident membrane protein MMM1 and the outer mitochondrial membrane-resident beta-barrel protein MDM10. The MDM12-MMM1 subcomplex functions in the major beta-barrel assembly pathway that is responsible for biogenesis of all mitochondrial outer membrane beta-barrel proteins, and acts in a late step after the SAM complex. The MDM10-MDM12-MMM1 subcomplex further acts in the TOM40-specific pathway after the action of the MDM12-MMM1 complex. Essential for establishing and maintaining the structure of mitochondria and maintenance of mtDNA nucleoids.</text>
</comment>
<dbReference type="InterPro" id="IPR027532">
    <property type="entry name" value="Mdm12"/>
</dbReference>
<dbReference type="PROSITE" id="PS50837">
    <property type="entry name" value="NACHT"/>
    <property type="match status" value="1"/>
</dbReference>
<feature type="region of interest" description="Disordered" evidence="11">
    <location>
        <begin position="464"/>
        <end position="502"/>
    </location>
</feature>
<comment type="caution">
    <text evidence="14">The sequence shown here is derived from an EMBL/GenBank/DDBJ whole genome shotgun (WGS) entry which is preliminary data.</text>
</comment>
<name>A0AAD5VTK9_9AGAR</name>
<comment type="similarity">
    <text evidence="10">Belongs to the MDM12 family.</text>
</comment>
<dbReference type="PROSITE" id="PS51847">
    <property type="entry name" value="SMP"/>
    <property type="match status" value="1"/>
</dbReference>
<keyword evidence="2" id="KW-0813">Transport</keyword>
<dbReference type="SUPFAM" id="SSF52540">
    <property type="entry name" value="P-loop containing nucleoside triphosphate hydrolases"/>
    <property type="match status" value="1"/>
</dbReference>
<comment type="subcellular location">
    <subcellularLocation>
        <location evidence="1">Membrane</location>
    </subcellularLocation>
    <subcellularLocation>
        <location evidence="10">Mitochondrion outer membrane</location>
        <topology evidence="10">Peripheral membrane protein</topology>
        <orientation evidence="10">Cytoplasmic side</orientation>
    </subcellularLocation>
    <subcellularLocation>
        <location evidence="10">Endoplasmic reticulum membrane</location>
        <topology evidence="10">Peripheral membrane protein</topology>
        <orientation evidence="10">Cytoplasmic side</orientation>
    </subcellularLocation>
    <text evidence="10">The ERMES/MDM complex localizes to a few discrete foci (around 10 per single cell), that represent mitochondria-endoplasmic reticulum junctions. These foci are often found next to mtDNA nucleoids.</text>
</comment>
<dbReference type="Gene3D" id="3.40.50.300">
    <property type="entry name" value="P-loop containing nucleotide triphosphate hydrolases"/>
    <property type="match status" value="1"/>
</dbReference>
<feature type="domain" description="NACHT" evidence="12">
    <location>
        <begin position="582"/>
        <end position="729"/>
    </location>
</feature>
<dbReference type="InterPro" id="IPR056884">
    <property type="entry name" value="NPHP3-like_N"/>
</dbReference>
<dbReference type="PANTHER" id="PTHR28204">
    <property type="entry name" value="MITOCHONDRIAL DISTRIBUTION AND MORPHOLOGY PROTEIN 12"/>
    <property type="match status" value="1"/>
</dbReference>
<feature type="compositionally biased region" description="Polar residues" evidence="11">
    <location>
        <begin position="467"/>
        <end position="477"/>
    </location>
</feature>
<evidence type="ECO:0000256" key="5">
    <source>
        <dbReference type="ARBA" id="ARBA00022824"/>
    </source>
</evidence>
<accession>A0AAD5VTK9</accession>
<keyword evidence="3" id="KW-0677">Repeat</keyword>
<comment type="subunit">
    <text evidence="10">Component of the ER-mitochondria encounter structure (ERMES) or MDM complex, composed of MMM1, MDM10, MDM12 and MDM34. A MMM1 homodimer associates with one molecule of MDM12 on each side in a pairwise head-to-tail manner, and the SMP-LTD domains of MMM1 and MDM12 generate a continuous hydrophobic tunnel for phospholipid trafficking.</text>
</comment>
<evidence type="ECO:0000256" key="11">
    <source>
        <dbReference type="SAM" id="MobiDB-lite"/>
    </source>
</evidence>
<keyword evidence="6" id="KW-0445">Lipid transport</keyword>
<feature type="domain" description="SMP-LTD" evidence="13">
    <location>
        <begin position="1"/>
        <end position="470"/>
    </location>
</feature>
<dbReference type="InterPro" id="IPR031468">
    <property type="entry name" value="SMP_LBD"/>
</dbReference>
<feature type="region of interest" description="Disordered" evidence="11">
    <location>
        <begin position="177"/>
        <end position="240"/>
    </location>
</feature>
<dbReference type="Pfam" id="PF26544">
    <property type="entry name" value="Mdm12"/>
    <property type="match status" value="1"/>
</dbReference>
<evidence type="ECO:0000256" key="3">
    <source>
        <dbReference type="ARBA" id="ARBA00022737"/>
    </source>
</evidence>
<dbReference type="GO" id="GO:1990456">
    <property type="term" value="P:mitochondrion-endoplasmic reticulum membrane tethering"/>
    <property type="evidence" value="ECO:0007669"/>
    <property type="project" value="TreeGrafter"/>
</dbReference>
<dbReference type="GO" id="GO:0008289">
    <property type="term" value="F:lipid binding"/>
    <property type="evidence" value="ECO:0007669"/>
    <property type="project" value="UniProtKB-KW"/>
</dbReference>
<keyword evidence="9 10" id="KW-0472">Membrane</keyword>
<evidence type="ECO:0000256" key="10">
    <source>
        <dbReference type="HAMAP-Rule" id="MF_03104"/>
    </source>
</evidence>
<gene>
    <name evidence="10" type="primary">MDM12</name>
    <name evidence="14" type="ORF">NP233_g5066</name>
</gene>
<evidence type="ECO:0000259" key="13">
    <source>
        <dbReference type="PROSITE" id="PS51847"/>
    </source>
</evidence>
<dbReference type="Proteomes" id="UP001213000">
    <property type="component" value="Unassembled WGS sequence"/>
</dbReference>
<reference evidence="14" key="1">
    <citation type="submission" date="2022-07" db="EMBL/GenBank/DDBJ databases">
        <title>Genome Sequence of Leucocoprinus birnbaumii.</title>
        <authorList>
            <person name="Buettner E."/>
        </authorList>
    </citation>
    <scope>NUCLEOTIDE SEQUENCE</scope>
    <source>
        <strain evidence="14">VT141</strain>
    </source>
</reference>
<feature type="region of interest" description="Disordered" evidence="11">
    <location>
        <begin position="314"/>
        <end position="352"/>
    </location>
</feature>
<evidence type="ECO:0000259" key="12">
    <source>
        <dbReference type="PROSITE" id="PS50837"/>
    </source>
</evidence>
<keyword evidence="15" id="KW-1185">Reference proteome</keyword>